<comment type="similarity">
    <text evidence="2 7">Belongs to the ExbD/TolR family.</text>
</comment>
<comment type="caution">
    <text evidence="8">The sequence shown here is derived from an EMBL/GenBank/DDBJ whole genome shotgun (WGS) entry which is preliminary data.</text>
</comment>
<keyword evidence="5" id="KW-1133">Transmembrane helix</keyword>
<name>A0A3L7JC73_9HYPH</name>
<evidence type="ECO:0000256" key="2">
    <source>
        <dbReference type="ARBA" id="ARBA00005811"/>
    </source>
</evidence>
<evidence type="ECO:0000313" key="9">
    <source>
        <dbReference type="Proteomes" id="UP000281094"/>
    </source>
</evidence>
<dbReference type="RefSeq" id="WP_121645219.1">
    <property type="nucleotide sequence ID" value="NZ_RCWN01000001.1"/>
</dbReference>
<dbReference type="Proteomes" id="UP000281094">
    <property type="component" value="Unassembled WGS sequence"/>
</dbReference>
<dbReference type="AlphaFoldDB" id="A0A3L7JC73"/>
<evidence type="ECO:0000256" key="3">
    <source>
        <dbReference type="ARBA" id="ARBA00022475"/>
    </source>
</evidence>
<dbReference type="InterPro" id="IPR003400">
    <property type="entry name" value="ExbD"/>
</dbReference>
<evidence type="ECO:0000256" key="4">
    <source>
        <dbReference type="ARBA" id="ARBA00022692"/>
    </source>
</evidence>
<evidence type="ECO:0000256" key="5">
    <source>
        <dbReference type="ARBA" id="ARBA00022989"/>
    </source>
</evidence>
<organism evidence="8 9">
    <name type="scientific">Notoacmeibacter ruber</name>
    <dbReference type="NCBI Taxonomy" id="2670375"/>
    <lineage>
        <taxon>Bacteria</taxon>
        <taxon>Pseudomonadati</taxon>
        <taxon>Pseudomonadota</taxon>
        <taxon>Alphaproteobacteria</taxon>
        <taxon>Hyphomicrobiales</taxon>
        <taxon>Notoacmeibacteraceae</taxon>
        <taxon>Notoacmeibacter</taxon>
    </lineage>
</organism>
<keyword evidence="6" id="KW-0472">Membrane</keyword>
<evidence type="ECO:0000313" key="8">
    <source>
        <dbReference type="EMBL" id="RLQ88253.1"/>
    </source>
</evidence>
<gene>
    <name evidence="8" type="ORF">D8780_08585</name>
</gene>
<comment type="subcellular location">
    <subcellularLocation>
        <location evidence="1">Cell membrane</location>
        <topology evidence="1">Single-pass membrane protein</topology>
    </subcellularLocation>
    <subcellularLocation>
        <location evidence="7">Cell membrane</location>
        <topology evidence="7">Single-pass type II membrane protein</topology>
    </subcellularLocation>
</comment>
<keyword evidence="7" id="KW-0653">Protein transport</keyword>
<evidence type="ECO:0000256" key="6">
    <source>
        <dbReference type="ARBA" id="ARBA00023136"/>
    </source>
</evidence>
<reference evidence="8 9" key="1">
    <citation type="submission" date="2018-10" db="EMBL/GenBank/DDBJ databases">
        <title>Notoacmeibacter sp. M2BS9Y-3-1, whole genome shotgun sequence.</title>
        <authorList>
            <person name="Tuo L."/>
        </authorList>
    </citation>
    <scope>NUCLEOTIDE SEQUENCE [LARGE SCALE GENOMIC DNA]</scope>
    <source>
        <strain evidence="8 9">M2BS9Y-3-1</strain>
    </source>
</reference>
<dbReference type="GO" id="GO:0015031">
    <property type="term" value="P:protein transport"/>
    <property type="evidence" value="ECO:0007669"/>
    <property type="project" value="UniProtKB-KW"/>
</dbReference>
<evidence type="ECO:0000256" key="7">
    <source>
        <dbReference type="RuleBase" id="RU003879"/>
    </source>
</evidence>
<protein>
    <submittedName>
        <fullName evidence="8">Biopolymer transporter ExbD</fullName>
    </submittedName>
</protein>
<dbReference type="GO" id="GO:0005886">
    <property type="term" value="C:plasma membrane"/>
    <property type="evidence" value="ECO:0007669"/>
    <property type="project" value="UniProtKB-SubCell"/>
</dbReference>
<proteinExistence type="inferred from homology"/>
<keyword evidence="7" id="KW-0813">Transport</keyword>
<evidence type="ECO:0000256" key="1">
    <source>
        <dbReference type="ARBA" id="ARBA00004162"/>
    </source>
</evidence>
<keyword evidence="3" id="KW-1003">Cell membrane</keyword>
<keyword evidence="9" id="KW-1185">Reference proteome</keyword>
<dbReference type="Pfam" id="PF02472">
    <property type="entry name" value="ExbD"/>
    <property type="match status" value="1"/>
</dbReference>
<sequence length="125" mass="13387">MRIDAAIRRRKRMSMTSLIDVIFLLLLFFMLSSTFSRFAEVPIGSAGNAGTGANRPDIVATIDAEGVQINGEQVPADRIADRLASLREAGAASATLFTRDGATSQTLVATLERFRASGIETALAR</sequence>
<keyword evidence="4 7" id="KW-0812">Transmembrane</keyword>
<dbReference type="EMBL" id="RCWN01000001">
    <property type="protein sequence ID" value="RLQ88253.1"/>
    <property type="molecule type" value="Genomic_DNA"/>
</dbReference>
<dbReference type="GO" id="GO:0022857">
    <property type="term" value="F:transmembrane transporter activity"/>
    <property type="evidence" value="ECO:0007669"/>
    <property type="project" value="InterPro"/>
</dbReference>
<accession>A0A3L7JC73</accession>